<comment type="similarity">
    <text evidence="5">Belongs to the CbiD family.</text>
</comment>
<gene>
    <name evidence="5 6" type="primary">cbiD</name>
    <name evidence="6" type="ORF">GM661_12850</name>
</gene>
<dbReference type="SUPFAM" id="SSF111342">
    <property type="entry name" value="CbiD-like"/>
    <property type="match status" value="1"/>
</dbReference>
<keyword evidence="3 5" id="KW-0808">Transferase</keyword>
<keyword evidence="7" id="KW-1185">Reference proteome</keyword>
<dbReference type="GO" id="GO:0019251">
    <property type="term" value="P:anaerobic cobalamin biosynthetic process"/>
    <property type="evidence" value="ECO:0007669"/>
    <property type="project" value="UniProtKB-UniRule"/>
</dbReference>
<dbReference type="UniPathway" id="UPA00148">
    <property type="reaction ID" value="UER00227"/>
</dbReference>
<evidence type="ECO:0000313" key="6">
    <source>
        <dbReference type="EMBL" id="QTL98789.1"/>
    </source>
</evidence>
<evidence type="ECO:0000256" key="4">
    <source>
        <dbReference type="ARBA" id="ARBA00022691"/>
    </source>
</evidence>
<dbReference type="GO" id="GO:0032259">
    <property type="term" value="P:methylation"/>
    <property type="evidence" value="ECO:0007669"/>
    <property type="project" value="UniProtKB-KW"/>
</dbReference>
<evidence type="ECO:0000256" key="5">
    <source>
        <dbReference type="HAMAP-Rule" id="MF_00787"/>
    </source>
</evidence>
<comment type="pathway">
    <text evidence="5">Cofactor biosynthesis; adenosylcobalamin biosynthesis; cob(II)yrinate a,c-diamide from sirohydrochlorin (anaerobic route): step 6/10.</text>
</comment>
<dbReference type="Gene3D" id="3.30.2110.10">
    <property type="entry name" value="CbiD-like"/>
    <property type="match status" value="1"/>
</dbReference>
<comment type="catalytic activity">
    <reaction evidence="5">
        <text>Co-precorrin-5B + S-adenosyl-L-methionine = Co-precorrin-6A + S-adenosyl-L-homocysteine</text>
        <dbReference type="Rhea" id="RHEA:26285"/>
        <dbReference type="ChEBI" id="CHEBI:57856"/>
        <dbReference type="ChEBI" id="CHEBI:59789"/>
        <dbReference type="ChEBI" id="CHEBI:60063"/>
        <dbReference type="ChEBI" id="CHEBI:60064"/>
        <dbReference type="EC" id="2.1.1.195"/>
    </reaction>
</comment>
<keyword evidence="1 5" id="KW-0169">Cobalamin biosynthesis</keyword>
<reference evidence="6" key="1">
    <citation type="submission" date="2019-12" db="EMBL/GenBank/DDBJ databases">
        <authorList>
            <person name="zhang j."/>
            <person name="sun C.M."/>
        </authorList>
    </citation>
    <scope>NUCLEOTIDE SEQUENCE</scope>
    <source>
        <strain evidence="6">NS-1</strain>
    </source>
</reference>
<dbReference type="EMBL" id="CP046640">
    <property type="protein sequence ID" value="QTL98789.1"/>
    <property type="molecule type" value="Genomic_DNA"/>
</dbReference>
<dbReference type="InterPro" id="IPR002748">
    <property type="entry name" value="CbiD"/>
</dbReference>
<dbReference type="Proteomes" id="UP000665020">
    <property type="component" value="Chromosome"/>
</dbReference>
<keyword evidence="4 5" id="KW-0949">S-adenosyl-L-methionine</keyword>
<name>A0A8A7KH02_9FIRM</name>
<evidence type="ECO:0000313" key="7">
    <source>
        <dbReference type="Proteomes" id="UP000665020"/>
    </source>
</evidence>
<dbReference type="NCBIfam" id="TIGR00312">
    <property type="entry name" value="cbiD"/>
    <property type="match status" value="1"/>
</dbReference>
<dbReference type="Pfam" id="PF01888">
    <property type="entry name" value="CbiD"/>
    <property type="match status" value="1"/>
</dbReference>
<dbReference type="InterPro" id="IPR036074">
    <property type="entry name" value="CbiD_sf"/>
</dbReference>
<dbReference type="PANTHER" id="PTHR35863:SF1">
    <property type="entry name" value="COBALT-PRECORRIN-5B C(1)-METHYLTRANSFERASE"/>
    <property type="match status" value="1"/>
</dbReference>
<proteinExistence type="inferred from homology"/>
<keyword evidence="2 5" id="KW-0489">Methyltransferase</keyword>
<dbReference type="GO" id="GO:0008168">
    <property type="term" value="F:methyltransferase activity"/>
    <property type="evidence" value="ECO:0007669"/>
    <property type="project" value="UniProtKB-UniRule"/>
</dbReference>
<dbReference type="EC" id="2.1.1.195" evidence="5"/>
<dbReference type="PANTHER" id="PTHR35863">
    <property type="entry name" value="COBALT-PRECORRIN-5B C(1)-METHYLTRANSFERASE"/>
    <property type="match status" value="1"/>
</dbReference>
<comment type="function">
    <text evidence="5">Catalyzes the methylation of C-1 in cobalt-precorrin-5B to form cobalt-precorrin-6A.</text>
</comment>
<dbReference type="RefSeq" id="WP_230867183.1">
    <property type="nucleotide sequence ID" value="NZ_CP046640.1"/>
</dbReference>
<organism evidence="6 7">
    <name type="scientific">Iocasia fonsfrigidae</name>
    <dbReference type="NCBI Taxonomy" id="2682810"/>
    <lineage>
        <taxon>Bacteria</taxon>
        <taxon>Bacillati</taxon>
        <taxon>Bacillota</taxon>
        <taxon>Clostridia</taxon>
        <taxon>Halanaerobiales</taxon>
        <taxon>Halanaerobiaceae</taxon>
        <taxon>Iocasia</taxon>
    </lineage>
</organism>
<evidence type="ECO:0000256" key="2">
    <source>
        <dbReference type="ARBA" id="ARBA00022603"/>
    </source>
</evidence>
<dbReference type="PIRSF" id="PIRSF026782">
    <property type="entry name" value="CbiD"/>
    <property type="match status" value="1"/>
</dbReference>
<evidence type="ECO:0000256" key="1">
    <source>
        <dbReference type="ARBA" id="ARBA00022573"/>
    </source>
</evidence>
<protein>
    <recommendedName>
        <fullName evidence="5">Cobalt-precorrin-5B C(1)-methyltransferase</fullName>
        <ecNumber evidence="5">2.1.1.195</ecNumber>
    </recommendedName>
    <alternativeName>
        <fullName evidence="5">Cobalt-precorrin-6A synthase</fullName>
    </alternativeName>
</protein>
<sequence length="365" mass="38899">MVFESYVTINGKRYRRGFTTGSAAAAAAKGAALILFTGQEPEQVQIKTPAGIELNIPLKAVEYGEGFVRVFVEKDAGDDPDLTDGMEIAARVEEISTGIELSGGQGVGRVTKPGLSVPVGKAAINPVPEKMIKEAVSSVLPEGSGAKVMIEVPGGEEVAQKTFNPRLGIVGGISILGTSGIVEPMSKKAYQESLALELKQLVVEGGDQVVLVFGNYGREMAVKLGYQPKEVVRMSNFAGYMLRECQRLKIKRVIILGHLGKIVKLAGGIFNTHSKVADARLEIIAAYTAALGGDRETICCILSSNTSAEAVGIIIEAGLVAVFDLLAERVVIRIKEYLREEGMGLKSIIFTLEEGVLGTYDQRGK</sequence>
<dbReference type="KEGG" id="ifn:GM661_12850"/>
<evidence type="ECO:0000256" key="3">
    <source>
        <dbReference type="ARBA" id="ARBA00022679"/>
    </source>
</evidence>
<dbReference type="HAMAP" id="MF_00787">
    <property type="entry name" value="CbiD"/>
    <property type="match status" value="1"/>
</dbReference>
<accession>A0A8A7KH02</accession>
<dbReference type="AlphaFoldDB" id="A0A8A7KH02"/>